<dbReference type="SUPFAM" id="SSF56059">
    <property type="entry name" value="Glutathione synthetase ATP-binding domain-like"/>
    <property type="match status" value="1"/>
</dbReference>
<dbReference type="GO" id="GO:0005524">
    <property type="term" value="F:ATP binding"/>
    <property type="evidence" value="ECO:0007669"/>
    <property type="project" value="UniProtKB-UniRule"/>
</dbReference>
<dbReference type="Pfam" id="PF17769">
    <property type="entry name" value="PurK_C"/>
    <property type="match status" value="1"/>
</dbReference>
<dbReference type="InterPro" id="IPR003135">
    <property type="entry name" value="ATP-grasp_carboxylate-amine"/>
</dbReference>
<dbReference type="InterPro" id="IPR040686">
    <property type="entry name" value="PurK_C"/>
</dbReference>
<dbReference type="NCBIfam" id="NF004675">
    <property type="entry name" value="PRK06019.1-1"/>
    <property type="match status" value="1"/>
</dbReference>
<dbReference type="FunFam" id="3.40.50.20:FF:000016">
    <property type="entry name" value="N5-carboxyaminoimidazole ribonucleotide synthase"/>
    <property type="match status" value="1"/>
</dbReference>
<keyword evidence="4 8" id="KW-0547">Nucleotide-binding</keyword>
<dbReference type="PANTHER" id="PTHR11609">
    <property type="entry name" value="PURINE BIOSYNTHESIS PROTEIN 6/7, PUR6/7"/>
    <property type="match status" value="1"/>
</dbReference>
<keyword evidence="5 8" id="KW-0658">Purine biosynthesis</keyword>
<dbReference type="GO" id="GO:0004638">
    <property type="term" value="F:phosphoribosylaminoimidazole carboxylase activity"/>
    <property type="evidence" value="ECO:0007669"/>
    <property type="project" value="InterPro"/>
</dbReference>
<reference evidence="12 13" key="1">
    <citation type="journal article" date="2019" name="Syst. Appl. Microbiol.">
        <title>Oenococcus sicerae sp. nov., isolated from French cider.</title>
        <authorList>
            <person name="Cousin F.J."/>
            <person name="Le Guellec R."/>
            <person name="Chagnot C."/>
            <person name="Goux D."/>
            <person name="Dalmasso M."/>
            <person name="Laplace J.M."/>
            <person name="Cretenet M."/>
        </authorList>
    </citation>
    <scope>NUCLEOTIDE SEQUENCE [LARGE SCALE GENOMIC DNA]</scope>
    <source>
        <strain evidence="12 13">UCMA 15228</strain>
    </source>
</reference>
<keyword evidence="3 8" id="KW-0436">Ligase</keyword>
<dbReference type="HAMAP" id="MF_01928">
    <property type="entry name" value="PurK"/>
    <property type="match status" value="1"/>
</dbReference>
<evidence type="ECO:0000256" key="9">
    <source>
        <dbReference type="RuleBase" id="RU361200"/>
    </source>
</evidence>
<evidence type="ECO:0000256" key="4">
    <source>
        <dbReference type="ARBA" id="ARBA00022741"/>
    </source>
</evidence>
<dbReference type="Proteomes" id="UP001167919">
    <property type="component" value="Unassembled WGS sequence"/>
</dbReference>
<evidence type="ECO:0000313" key="13">
    <source>
        <dbReference type="Proteomes" id="UP000286907"/>
    </source>
</evidence>
<keyword evidence="6 8" id="KW-0067">ATP-binding</keyword>
<dbReference type="NCBIfam" id="NF004679">
    <property type="entry name" value="PRK06019.1-5"/>
    <property type="match status" value="1"/>
</dbReference>
<feature type="binding site" evidence="8">
    <location>
        <position position="217"/>
    </location>
    <ligand>
        <name>ATP</name>
        <dbReference type="ChEBI" id="CHEBI:30616"/>
    </ligand>
</feature>
<organism evidence="11 14">
    <name type="scientific">Oenococcus sicerae</name>
    <dbReference type="NCBI Taxonomy" id="2203724"/>
    <lineage>
        <taxon>Bacteria</taxon>
        <taxon>Bacillati</taxon>
        <taxon>Bacillota</taxon>
        <taxon>Bacilli</taxon>
        <taxon>Lactobacillales</taxon>
        <taxon>Lactobacillaceae</taxon>
        <taxon>Oenococcus</taxon>
    </lineage>
</organism>
<feature type="domain" description="ATP-grasp" evidence="10">
    <location>
        <begin position="114"/>
        <end position="301"/>
    </location>
</feature>
<comment type="catalytic activity">
    <reaction evidence="8 9">
        <text>5-amino-1-(5-phospho-beta-D-ribosyl)imidazole + hydrogencarbonate + ATP = 5-carboxyamino-1-(5-phospho-D-ribosyl)imidazole + ADP + phosphate + 2 H(+)</text>
        <dbReference type="Rhea" id="RHEA:19317"/>
        <dbReference type="ChEBI" id="CHEBI:15378"/>
        <dbReference type="ChEBI" id="CHEBI:17544"/>
        <dbReference type="ChEBI" id="CHEBI:30616"/>
        <dbReference type="ChEBI" id="CHEBI:43474"/>
        <dbReference type="ChEBI" id="CHEBI:58730"/>
        <dbReference type="ChEBI" id="CHEBI:137981"/>
        <dbReference type="ChEBI" id="CHEBI:456216"/>
        <dbReference type="EC" id="6.3.4.18"/>
    </reaction>
</comment>
<dbReference type="Pfam" id="PF22660">
    <property type="entry name" value="RS_preATP-grasp-like"/>
    <property type="match status" value="1"/>
</dbReference>
<dbReference type="Gene3D" id="3.30.470.20">
    <property type="entry name" value="ATP-grasp fold, B domain"/>
    <property type="match status" value="1"/>
</dbReference>
<dbReference type="GO" id="GO:0006189">
    <property type="term" value="P:'de novo' IMP biosynthetic process"/>
    <property type="evidence" value="ECO:0007669"/>
    <property type="project" value="UniProtKB-UniRule"/>
</dbReference>
<dbReference type="EMBL" id="SDWY01000001">
    <property type="protein sequence ID" value="MDN6899882.1"/>
    <property type="molecule type" value="Genomic_DNA"/>
</dbReference>
<evidence type="ECO:0000256" key="8">
    <source>
        <dbReference type="HAMAP-Rule" id="MF_01928"/>
    </source>
</evidence>
<feature type="binding site" evidence="8">
    <location>
        <begin position="271"/>
        <end position="272"/>
    </location>
    <ligand>
        <name>ATP</name>
        <dbReference type="ChEBI" id="CHEBI:30616"/>
    </ligand>
</feature>
<dbReference type="Pfam" id="PF02222">
    <property type="entry name" value="ATP-grasp"/>
    <property type="match status" value="1"/>
</dbReference>
<feature type="binding site" evidence="8">
    <location>
        <position position="110"/>
    </location>
    <ligand>
        <name>ATP</name>
        <dbReference type="ChEBI" id="CHEBI:30616"/>
    </ligand>
</feature>
<dbReference type="Proteomes" id="UP000286907">
    <property type="component" value="Chromosome"/>
</dbReference>
<comment type="cofactor">
    <cofactor evidence="1">
        <name>Mn(2+)</name>
        <dbReference type="ChEBI" id="CHEBI:29035"/>
    </cofactor>
</comment>
<dbReference type="GO" id="GO:0034028">
    <property type="term" value="F:5-(carboxyamino)imidazole ribonucleotide synthase activity"/>
    <property type="evidence" value="ECO:0007669"/>
    <property type="project" value="UniProtKB-UniRule"/>
</dbReference>
<reference evidence="11" key="2">
    <citation type="submission" date="2019-01" db="EMBL/GenBank/DDBJ databases">
        <title>Oenococcus sicerae UCMA17102.</title>
        <authorList>
            <person name="Cousin F.J."/>
            <person name="Le Guellec R."/>
            <person name="Cretenet M."/>
        </authorList>
    </citation>
    <scope>NUCLEOTIDE SEQUENCE</scope>
    <source>
        <strain evidence="11">UCMA17102</strain>
    </source>
</reference>
<feature type="binding site" evidence="8">
    <location>
        <position position="150"/>
    </location>
    <ligand>
        <name>ATP</name>
        <dbReference type="ChEBI" id="CHEBI:30616"/>
    </ligand>
</feature>
<accession>A0AAJ1R8U9</accession>
<evidence type="ECO:0000256" key="3">
    <source>
        <dbReference type="ARBA" id="ARBA00022598"/>
    </source>
</evidence>
<sequence>MTETAILPAATIGIIGGGQLGQMMALSAKSMGYHVGVLDPTPNAPAGQVSDFQIVAEYNDQNALKQLANKCDLLTYEFENADQTALARVQKETNVALPQGVDLLRITSDRLNEKNFLRDHGLPTTDFAKVSSPAELQAAVCKVGLPAILKTVSGGYDGHGQQDINSDQDLAALLHEWPSGLLAILEKRVDFVKEISIMVSRDRDDVVKLWPLTENQHKDHILHLSFAPAAVSEAVLLAVKKEVTKLAQQINLRGVLGVEMFLTTDDKIIINELAPRPHNSGHLTIEACNVSQFEGHIRSICGLPIEHPRLSQPAMMRNLLGEDLIKARQDLVKHPEWHFHDYGKAEVRPERKMGHITVLGQEAIKKLKAWQP</sequence>
<dbReference type="RefSeq" id="WP_128684791.1">
    <property type="nucleotide sequence ID" value="NZ_CP029684.2"/>
</dbReference>
<comment type="pathway">
    <text evidence="8 9">Purine metabolism; IMP biosynthesis via de novo pathway; 5-amino-1-(5-phospho-D-ribosyl)imidazole-4-carboxylate from 5-amino-1-(5-phospho-D-ribosyl)imidazole (N5-CAIR route): step 1/2.</text>
</comment>
<evidence type="ECO:0000256" key="2">
    <source>
        <dbReference type="ARBA" id="ARBA00001946"/>
    </source>
</evidence>
<evidence type="ECO:0000313" key="14">
    <source>
        <dbReference type="Proteomes" id="UP001167919"/>
    </source>
</evidence>
<dbReference type="GO" id="GO:0046872">
    <property type="term" value="F:metal ion binding"/>
    <property type="evidence" value="ECO:0007669"/>
    <property type="project" value="InterPro"/>
</dbReference>
<comment type="subunit">
    <text evidence="8 9">Homodimer.</text>
</comment>
<feature type="binding site" evidence="8">
    <location>
        <begin position="186"/>
        <end position="189"/>
    </location>
    <ligand>
        <name>ATP</name>
        <dbReference type="ChEBI" id="CHEBI:30616"/>
    </ligand>
</feature>
<evidence type="ECO:0000313" key="12">
    <source>
        <dbReference type="EMBL" id="QAS69037.1"/>
    </source>
</evidence>
<reference evidence="12" key="3">
    <citation type="submission" date="2020-01" db="EMBL/GenBank/DDBJ databases">
        <authorList>
            <person name="Cousin F.J."/>
            <person name="Le Guellec R."/>
            <person name="Cretenet M."/>
        </authorList>
    </citation>
    <scope>NUCLEOTIDE SEQUENCE</scope>
    <source>
        <strain evidence="12">UCMA 15228</strain>
    </source>
</reference>
<dbReference type="InterPro" id="IPR054350">
    <property type="entry name" value="PurT/PurK_preATP-grasp"/>
</dbReference>
<dbReference type="InterPro" id="IPR016185">
    <property type="entry name" value="PreATP-grasp_dom_sf"/>
</dbReference>
<evidence type="ECO:0000256" key="7">
    <source>
        <dbReference type="ARBA" id="ARBA00023211"/>
    </source>
</evidence>
<dbReference type="InterPro" id="IPR011761">
    <property type="entry name" value="ATP-grasp"/>
</dbReference>
<dbReference type="NCBIfam" id="NF004676">
    <property type="entry name" value="PRK06019.1-2"/>
    <property type="match status" value="1"/>
</dbReference>
<dbReference type="SUPFAM" id="SSF52440">
    <property type="entry name" value="PreATP-grasp domain"/>
    <property type="match status" value="1"/>
</dbReference>
<dbReference type="EC" id="6.3.4.18" evidence="8 9"/>
<dbReference type="EMBL" id="CP029684">
    <property type="protein sequence ID" value="QAS69037.1"/>
    <property type="molecule type" value="Genomic_DNA"/>
</dbReference>
<evidence type="ECO:0000259" key="10">
    <source>
        <dbReference type="PROSITE" id="PS50975"/>
    </source>
</evidence>
<dbReference type="InterPro" id="IPR005875">
    <property type="entry name" value="PurK"/>
</dbReference>
<dbReference type="InterPro" id="IPR011054">
    <property type="entry name" value="Rudment_hybrid_motif"/>
</dbReference>
<comment type="function">
    <text evidence="8">Catalyzes the ATP-dependent conversion of 5-aminoimidazole ribonucleotide (AIR) and HCO(3)(-) to N5-carboxyaminoimidazole ribonucleotide (N5-CAIR).</text>
</comment>
<name>A0AAJ1R8U9_9LACO</name>
<protein>
    <recommendedName>
        <fullName evidence="8 9">N5-carboxyaminoimidazole ribonucleotide synthase</fullName>
        <shortName evidence="8 9">N5-CAIR synthase</shortName>
        <ecNumber evidence="8 9">6.3.4.18</ecNumber>
    </recommendedName>
    <alternativeName>
        <fullName evidence="8 9">5-(carboxyamino)imidazole ribonucleotide synthetase</fullName>
    </alternativeName>
</protein>
<dbReference type="Gene3D" id="3.40.50.20">
    <property type="match status" value="1"/>
</dbReference>
<feature type="binding site" evidence="8">
    <location>
        <position position="194"/>
    </location>
    <ligand>
        <name>ATP</name>
        <dbReference type="ChEBI" id="CHEBI:30616"/>
    </ligand>
</feature>
<dbReference type="PROSITE" id="PS50975">
    <property type="entry name" value="ATP_GRASP"/>
    <property type="match status" value="1"/>
</dbReference>
<dbReference type="NCBIfam" id="TIGR01161">
    <property type="entry name" value="purK"/>
    <property type="match status" value="1"/>
</dbReference>
<gene>
    <name evidence="8 9 11" type="primary">purK</name>
    <name evidence="12" type="ORF">DLJ48_00040</name>
    <name evidence="11" type="ORF">EVC35_02530</name>
</gene>
<evidence type="ECO:0000256" key="6">
    <source>
        <dbReference type="ARBA" id="ARBA00022840"/>
    </source>
</evidence>
<evidence type="ECO:0000256" key="5">
    <source>
        <dbReference type="ARBA" id="ARBA00022755"/>
    </source>
</evidence>
<evidence type="ECO:0000256" key="1">
    <source>
        <dbReference type="ARBA" id="ARBA00001936"/>
    </source>
</evidence>
<keyword evidence="13" id="KW-1185">Reference proteome</keyword>
<dbReference type="GO" id="GO:0005829">
    <property type="term" value="C:cytosol"/>
    <property type="evidence" value="ECO:0007669"/>
    <property type="project" value="TreeGrafter"/>
</dbReference>
<comment type="cofactor">
    <cofactor evidence="2">
        <name>Mg(2+)</name>
        <dbReference type="ChEBI" id="CHEBI:18420"/>
    </cofactor>
</comment>
<comment type="similarity">
    <text evidence="8 9">Belongs to the PurK/PurT family.</text>
</comment>
<evidence type="ECO:0000313" key="11">
    <source>
        <dbReference type="EMBL" id="MDN6899882.1"/>
    </source>
</evidence>
<dbReference type="SUPFAM" id="SSF51246">
    <property type="entry name" value="Rudiment single hybrid motif"/>
    <property type="match status" value="1"/>
</dbReference>
<proteinExistence type="inferred from homology"/>
<comment type="function">
    <text evidence="9">Catalyzes the ATP-dependent conversion of 5-aminoimidazole ribonucleotide (AIR) and HCO(3)- to N5-carboxyaminoimidazole ribonucleotide (N5-CAIR).</text>
</comment>
<dbReference type="PANTHER" id="PTHR11609:SF5">
    <property type="entry name" value="PHOSPHORIBOSYLAMINOIMIDAZOLE CARBOXYLASE"/>
    <property type="match status" value="1"/>
</dbReference>
<dbReference type="AlphaFoldDB" id="A0AAJ1R8U9"/>
<keyword evidence="7" id="KW-0464">Manganese</keyword>
<dbReference type="InterPro" id="IPR013815">
    <property type="entry name" value="ATP_grasp_subdomain_1"/>
</dbReference>
<feature type="binding site" evidence="8">
    <location>
        <begin position="155"/>
        <end position="161"/>
    </location>
    <ligand>
        <name>ATP</name>
        <dbReference type="ChEBI" id="CHEBI:30616"/>
    </ligand>
</feature>
<dbReference type="Gene3D" id="3.30.1490.20">
    <property type="entry name" value="ATP-grasp fold, A domain"/>
    <property type="match status" value="1"/>
</dbReference>